<proteinExistence type="predicted"/>
<keyword evidence="2" id="KW-1185">Reference proteome</keyword>
<sequence length="171" mass="19811">QPNMNQQETRKNTANACDECVKSKRKCESSFPQICKRCTDKNLACTYSHYKKKRGPKPNKVTEKNIILSIFKPENFEFIEVGDKKYAQVELTQDTTSNDTTSNIRPHSHFPDLYYQINNRVPDAHAHNSFQNNYPAESGSNTYDYQSPLQPHFPDTLDYCVIFPTPPNQWV</sequence>
<protein>
    <submittedName>
        <fullName evidence="1">10702_t:CDS:1</fullName>
    </submittedName>
</protein>
<accession>A0ACA9MV51</accession>
<organism evidence="1 2">
    <name type="scientific">Racocetra persica</name>
    <dbReference type="NCBI Taxonomy" id="160502"/>
    <lineage>
        <taxon>Eukaryota</taxon>
        <taxon>Fungi</taxon>
        <taxon>Fungi incertae sedis</taxon>
        <taxon>Mucoromycota</taxon>
        <taxon>Glomeromycotina</taxon>
        <taxon>Glomeromycetes</taxon>
        <taxon>Diversisporales</taxon>
        <taxon>Gigasporaceae</taxon>
        <taxon>Racocetra</taxon>
    </lineage>
</organism>
<feature type="non-terminal residue" evidence="1">
    <location>
        <position position="1"/>
    </location>
</feature>
<dbReference type="EMBL" id="CAJVQC010010215">
    <property type="protein sequence ID" value="CAG8613788.1"/>
    <property type="molecule type" value="Genomic_DNA"/>
</dbReference>
<gene>
    <name evidence="1" type="ORF">RPERSI_LOCUS6412</name>
</gene>
<reference evidence="1" key="1">
    <citation type="submission" date="2021-06" db="EMBL/GenBank/DDBJ databases">
        <authorList>
            <person name="Kallberg Y."/>
            <person name="Tangrot J."/>
            <person name="Rosling A."/>
        </authorList>
    </citation>
    <scope>NUCLEOTIDE SEQUENCE</scope>
    <source>
        <strain evidence="1">MA461A</strain>
    </source>
</reference>
<dbReference type="Proteomes" id="UP000789920">
    <property type="component" value="Unassembled WGS sequence"/>
</dbReference>
<comment type="caution">
    <text evidence="1">The sequence shown here is derived from an EMBL/GenBank/DDBJ whole genome shotgun (WGS) entry which is preliminary data.</text>
</comment>
<evidence type="ECO:0000313" key="1">
    <source>
        <dbReference type="EMBL" id="CAG8613788.1"/>
    </source>
</evidence>
<name>A0ACA9MV51_9GLOM</name>
<evidence type="ECO:0000313" key="2">
    <source>
        <dbReference type="Proteomes" id="UP000789920"/>
    </source>
</evidence>